<dbReference type="Proteomes" id="UP000305840">
    <property type="component" value="Unassembled WGS sequence"/>
</dbReference>
<accession>A0A4U2EAD2</accession>
<comment type="caution">
    <text evidence="2">The sequence shown here is derived from an EMBL/GenBank/DDBJ whole genome shotgun (WGS) entry which is preliminary data.</text>
</comment>
<evidence type="ECO:0000256" key="1">
    <source>
        <dbReference type="SAM" id="Phobius"/>
    </source>
</evidence>
<sequence>MALIGVIFQMTTFMWAIAIAVLFLLIFRSVTNKATEDKRRDLETSNTIEVKEQTAKPKIPPLQTTKFEIVKAQVQIPKIQDPLGVETLTNRRVKALYKLSTQVLEDDQVDLAETRKLRSWLRKYPESQGDWRTRQIYELVESVLEDRVLDHDEALEVFALLSEYCEYFELKTADEAAKIQHAKVEKIQANAEKRAEKEKVREESTKTVYTLGNEVLLGQLEQNQLYAIGYRDSKGIISERHIVFKKSETNDYGQQYVKAICLLRNSLRTFRADRIQWMCDAETGEALM</sequence>
<dbReference type="RefSeq" id="WP_133149033.1">
    <property type="nucleotide sequence ID" value="NZ_JAJGZO010000004.1"/>
</dbReference>
<evidence type="ECO:0000313" key="3">
    <source>
        <dbReference type="Proteomes" id="UP000305840"/>
    </source>
</evidence>
<feature type="transmembrane region" description="Helical" evidence="1">
    <location>
        <begin position="6"/>
        <end position="30"/>
    </location>
</feature>
<name>A0A4U2EAD2_9VIBR</name>
<protein>
    <recommendedName>
        <fullName evidence="4">WYL domain-containing protein</fullName>
    </recommendedName>
</protein>
<reference evidence="2 3" key="1">
    <citation type="submission" date="2019-04" db="EMBL/GenBank/DDBJ databases">
        <title>A reverse ecology approach based on a biological definition of microbial populations.</title>
        <authorList>
            <person name="Arevalo P."/>
            <person name="Vaninsberghe D."/>
            <person name="Elsherbini J."/>
            <person name="Gore J."/>
            <person name="Polz M."/>
        </authorList>
    </citation>
    <scope>NUCLEOTIDE SEQUENCE [LARGE SCALE GENOMIC DNA]</scope>
    <source>
        <strain evidence="2 3">10N.222.48.A1</strain>
    </source>
</reference>
<dbReference type="EMBL" id="SYVO01000023">
    <property type="protein sequence ID" value="TKG10297.1"/>
    <property type="molecule type" value="Genomic_DNA"/>
</dbReference>
<keyword evidence="1" id="KW-0812">Transmembrane</keyword>
<proteinExistence type="predicted"/>
<dbReference type="AlphaFoldDB" id="A0A4U2EAD2"/>
<keyword evidence="1" id="KW-1133">Transmembrane helix</keyword>
<evidence type="ECO:0008006" key="4">
    <source>
        <dbReference type="Google" id="ProtNLM"/>
    </source>
</evidence>
<organism evidence="2 3">
    <name type="scientific">Vibrio lentus</name>
    <dbReference type="NCBI Taxonomy" id="136468"/>
    <lineage>
        <taxon>Bacteria</taxon>
        <taxon>Pseudomonadati</taxon>
        <taxon>Pseudomonadota</taxon>
        <taxon>Gammaproteobacteria</taxon>
        <taxon>Vibrionales</taxon>
        <taxon>Vibrionaceae</taxon>
        <taxon>Vibrio</taxon>
    </lineage>
</organism>
<evidence type="ECO:0000313" key="2">
    <source>
        <dbReference type="EMBL" id="TKG10297.1"/>
    </source>
</evidence>
<keyword evidence="1" id="KW-0472">Membrane</keyword>
<gene>
    <name evidence="2" type="ORF">FCV91_08505</name>
</gene>